<dbReference type="Proteomes" id="UP000541154">
    <property type="component" value="Unassembled WGS sequence"/>
</dbReference>
<proteinExistence type="predicted"/>
<gene>
    <name evidence="1" type="ORF">ETB97_009707</name>
</gene>
<evidence type="ECO:0000313" key="1">
    <source>
        <dbReference type="EMBL" id="KAF5863613.1"/>
    </source>
</evidence>
<keyword evidence="2" id="KW-1185">Reference proteome</keyword>
<name>A0A8H6E9I5_PETAA</name>
<organism evidence="1 2">
    <name type="scientific">Petromyces alliaceus</name>
    <name type="common">Aspergillus alliaceus</name>
    <dbReference type="NCBI Taxonomy" id="209559"/>
    <lineage>
        <taxon>Eukaryota</taxon>
        <taxon>Fungi</taxon>
        <taxon>Dikarya</taxon>
        <taxon>Ascomycota</taxon>
        <taxon>Pezizomycotina</taxon>
        <taxon>Eurotiomycetes</taxon>
        <taxon>Eurotiomycetidae</taxon>
        <taxon>Eurotiales</taxon>
        <taxon>Aspergillaceae</taxon>
        <taxon>Aspergillus</taxon>
        <taxon>Aspergillus subgen. Circumdati</taxon>
    </lineage>
</organism>
<dbReference type="InterPro" id="IPR013785">
    <property type="entry name" value="Aldolase_TIM"/>
</dbReference>
<dbReference type="Gene3D" id="3.20.20.70">
    <property type="entry name" value="Aldolase class I"/>
    <property type="match status" value="1"/>
</dbReference>
<accession>A0A8H6E9I5</accession>
<comment type="caution">
    <text evidence="1">The sequence shown here is derived from an EMBL/GenBank/DDBJ whole genome shotgun (WGS) entry which is preliminary data.</text>
</comment>
<reference evidence="1 2" key="1">
    <citation type="submission" date="2019-04" db="EMBL/GenBank/DDBJ databases">
        <title>Aspergillus burnettii sp. nov., novel species from soil in southeast Queensland.</title>
        <authorList>
            <person name="Gilchrist C.L.M."/>
            <person name="Pitt J.I."/>
            <person name="Lange L."/>
            <person name="Lacey H.J."/>
            <person name="Vuong D."/>
            <person name="Midgley D.J."/>
            <person name="Greenfield P."/>
            <person name="Bradbury M."/>
            <person name="Lacey E."/>
            <person name="Busk P.K."/>
            <person name="Pilgaard B."/>
            <person name="Chooi Y.H."/>
            <person name="Piggott A.M."/>
        </authorList>
    </citation>
    <scope>NUCLEOTIDE SEQUENCE [LARGE SCALE GENOMIC DNA]</scope>
    <source>
        <strain evidence="1 2">FRR 5400</strain>
    </source>
</reference>
<dbReference type="AlphaFoldDB" id="A0A8H6E9I5"/>
<sequence>MCREVCARDGPSQWPDVEDPAIEHTMSARILQMLEMYRRLPKETGKQQPLITNANENNFISAKEAMAAGKMGCYSATISSQVLDELSKLPYNNSVPTPVRLKRLAATDPLAAAKWDGKLARTGVDYLANDGAELENAIKSDPIAATSLKDTLELFIGGENRSRAKTENALTQLA</sequence>
<evidence type="ECO:0000313" key="2">
    <source>
        <dbReference type="Proteomes" id="UP000541154"/>
    </source>
</evidence>
<dbReference type="EMBL" id="SPNV01000048">
    <property type="protein sequence ID" value="KAF5863613.1"/>
    <property type="molecule type" value="Genomic_DNA"/>
</dbReference>
<protein>
    <submittedName>
        <fullName evidence="1">Uncharacterized protein</fullName>
    </submittedName>
</protein>